<feature type="transmembrane region" description="Helical" evidence="2">
    <location>
        <begin position="20"/>
        <end position="41"/>
    </location>
</feature>
<sequence>GVGIGGVFLYITTKGQFPGIVGIPLFIIFSGLGIFMALVPINGQPADRFFSNFIFAINRPTQRVWLNKELKEERVKPLVGQTQQKKSKIFGGSKIEVKKEEIDNEVVDSEIEEISKEKENIEQGENTSENQIVINEENISKYQFTIKSVDKLPGNINLWICNKDNQPIPDIHTYLKDNDGKILYAKKTDKYGYFLTTKMYPEGVYNIQFEGVPITIPPIKLVLSKNMGKLPYKIIAI</sequence>
<reference evidence="3 4" key="1">
    <citation type="journal article" date="2020" name="Biotechnol. Biofuels">
        <title>New insights from the biogas microbiome by comprehensive genome-resolved metagenomics of nearly 1600 species originating from multiple anaerobic digesters.</title>
        <authorList>
            <person name="Campanaro S."/>
            <person name="Treu L."/>
            <person name="Rodriguez-R L.M."/>
            <person name="Kovalovszki A."/>
            <person name="Ziels R.M."/>
            <person name="Maus I."/>
            <person name="Zhu X."/>
            <person name="Kougias P.G."/>
            <person name="Basile A."/>
            <person name="Luo G."/>
            <person name="Schluter A."/>
            <person name="Konstantinidis K.T."/>
            <person name="Angelidaki I."/>
        </authorList>
    </citation>
    <scope>NUCLEOTIDE SEQUENCE [LARGE SCALE GENOMIC DNA]</scope>
    <source>
        <strain evidence="3">AS06rmzACSIP_421</strain>
    </source>
</reference>
<evidence type="ECO:0000256" key="2">
    <source>
        <dbReference type="SAM" id="Phobius"/>
    </source>
</evidence>
<gene>
    <name evidence="3" type="ORF">GX618_02175</name>
</gene>
<dbReference type="AlphaFoldDB" id="A0A847ETE2"/>
<name>A0A847ETE2_9BACT</name>
<feature type="coiled-coil region" evidence="1">
    <location>
        <begin position="97"/>
        <end position="131"/>
    </location>
</feature>
<keyword evidence="2" id="KW-0472">Membrane</keyword>
<comment type="caution">
    <text evidence="3">The sequence shown here is derived from an EMBL/GenBank/DDBJ whole genome shotgun (WGS) entry which is preliminary data.</text>
</comment>
<evidence type="ECO:0000313" key="3">
    <source>
        <dbReference type="EMBL" id="NLE31061.1"/>
    </source>
</evidence>
<protein>
    <submittedName>
        <fullName evidence="3">PrgI family protein</fullName>
    </submittedName>
</protein>
<keyword evidence="2" id="KW-1133">Transmembrane helix</keyword>
<dbReference type="Proteomes" id="UP000554004">
    <property type="component" value="Unassembled WGS sequence"/>
</dbReference>
<organism evidence="3 4">
    <name type="scientific">Candidatus Dojkabacteria bacterium</name>
    <dbReference type="NCBI Taxonomy" id="2099670"/>
    <lineage>
        <taxon>Bacteria</taxon>
        <taxon>Candidatus Dojkabacteria</taxon>
    </lineage>
</organism>
<accession>A0A847ETE2</accession>
<evidence type="ECO:0000256" key="1">
    <source>
        <dbReference type="SAM" id="Coils"/>
    </source>
</evidence>
<proteinExistence type="predicted"/>
<keyword evidence="1" id="KW-0175">Coiled coil</keyword>
<feature type="non-terminal residue" evidence="3">
    <location>
        <position position="1"/>
    </location>
</feature>
<dbReference type="EMBL" id="JAAZAL010000080">
    <property type="protein sequence ID" value="NLE31061.1"/>
    <property type="molecule type" value="Genomic_DNA"/>
</dbReference>
<keyword evidence="2" id="KW-0812">Transmembrane</keyword>
<evidence type="ECO:0000313" key="4">
    <source>
        <dbReference type="Proteomes" id="UP000554004"/>
    </source>
</evidence>